<evidence type="ECO:0000256" key="3">
    <source>
        <dbReference type="ARBA" id="ARBA00022576"/>
    </source>
</evidence>
<protein>
    <recommendedName>
        <fullName evidence="6">alanine transaminase</fullName>
        <ecNumber evidence="6">2.6.1.2</ecNumber>
    </recommendedName>
</protein>
<evidence type="ECO:0000313" key="8">
    <source>
        <dbReference type="EMBL" id="OPC76997.1"/>
    </source>
</evidence>
<feature type="domain" description="Aminotransferase class I/classII large" evidence="7">
    <location>
        <begin position="35"/>
        <end position="390"/>
    </location>
</feature>
<keyword evidence="4" id="KW-0808">Transferase</keyword>
<keyword evidence="5" id="KW-0663">Pyridoxal phosphate</keyword>
<evidence type="ECO:0000256" key="1">
    <source>
        <dbReference type="ARBA" id="ARBA00001933"/>
    </source>
</evidence>
<dbReference type="InterPro" id="IPR015421">
    <property type="entry name" value="PyrdxlP-dep_Trfase_major"/>
</dbReference>
<dbReference type="InterPro" id="IPR015424">
    <property type="entry name" value="PyrdxlP-dep_Trfase"/>
</dbReference>
<evidence type="ECO:0000259" key="7">
    <source>
        <dbReference type="Pfam" id="PF00155"/>
    </source>
</evidence>
<dbReference type="Gene3D" id="3.90.1150.10">
    <property type="entry name" value="Aspartate Aminotransferase, domain 1"/>
    <property type="match status" value="1"/>
</dbReference>
<dbReference type="PANTHER" id="PTHR43488:SF2">
    <property type="entry name" value="GLUTAMATE-PYRUVATE AMINOTRANSFERASE ALAA"/>
    <property type="match status" value="1"/>
</dbReference>
<evidence type="ECO:0000256" key="4">
    <source>
        <dbReference type="ARBA" id="ARBA00022679"/>
    </source>
</evidence>
<dbReference type="Proteomes" id="UP000190037">
    <property type="component" value="Unassembled WGS sequence"/>
</dbReference>
<dbReference type="OrthoDB" id="9763453at2"/>
<name>A0A1T3NJI3_9ACTN</name>
<evidence type="ECO:0000313" key="9">
    <source>
        <dbReference type="Proteomes" id="UP000190037"/>
    </source>
</evidence>
<organism evidence="8 9">
    <name type="scientific">Embleya scabrispora</name>
    <dbReference type="NCBI Taxonomy" id="159449"/>
    <lineage>
        <taxon>Bacteria</taxon>
        <taxon>Bacillati</taxon>
        <taxon>Actinomycetota</taxon>
        <taxon>Actinomycetes</taxon>
        <taxon>Kitasatosporales</taxon>
        <taxon>Streptomycetaceae</taxon>
        <taxon>Embleya</taxon>
    </lineage>
</organism>
<evidence type="ECO:0000256" key="5">
    <source>
        <dbReference type="ARBA" id="ARBA00022898"/>
    </source>
</evidence>
<proteinExistence type="inferred from homology"/>
<evidence type="ECO:0000256" key="6">
    <source>
        <dbReference type="ARBA" id="ARBA00026106"/>
    </source>
</evidence>
<comment type="similarity">
    <text evidence="2">Belongs to the class-I pyridoxal-phosphate-dependent aminotransferase family.</text>
</comment>
<evidence type="ECO:0000256" key="2">
    <source>
        <dbReference type="ARBA" id="ARBA00007441"/>
    </source>
</evidence>
<dbReference type="GO" id="GO:0030170">
    <property type="term" value="F:pyridoxal phosphate binding"/>
    <property type="evidence" value="ECO:0007669"/>
    <property type="project" value="InterPro"/>
</dbReference>
<dbReference type="STRING" id="159449.B4N89_41165"/>
<dbReference type="Gene3D" id="3.40.640.10">
    <property type="entry name" value="Type I PLP-dependent aspartate aminotransferase-like (Major domain)"/>
    <property type="match status" value="1"/>
</dbReference>
<dbReference type="AlphaFoldDB" id="A0A1T3NJI3"/>
<accession>A0A1T3NJI3</accession>
<dbReference type="RefSeq" id="WP_078982353.1">
    <property type="nucleotide sequence ID" value="NZ_MWQN01000004.1"/>
</dbReference>
<dbReference type="CDD" id="cd00609">
    <property type="entry name" value="AAT_like"/>
    <property type="match status" value="1"/>
</dbReference>
<dbReference type="EMBL" id="MWQN01000004">
    <property type="protein sequence ID" value="OPC76997.1"/>
    <property type="molecule type" value="Genomic_DNA"/>
</dbReference>
<dbReference type="InterPro" id="IPR015422">
    <property type="entry name" value="PyrdxlP-dep_Trfase_small"/>
</dbReference>
<dbReference type="SUPFAM" id="SSF53383">
    <property type="entry name" value="PLP-dependent transferases"/>
    <property type="match status" value="1"/>
</dbReference>
<dbReference type="PANTHER" id="PTHR43488">
    <property type="entry name" value="GLUTAMATE-PYRUVATE AMINOTRANSFERASE ALAA"/>
    <property type="match status" value="1"/>
</dbReference>
<dbReference type="InterPro" id="IPR004839">
    <property type="entry name" value="Aminotransferase_I/II_large"/>
</dbReference>
<gene>
    <name evidence="8" type="ORF">B4N89_41165</name>
</gene>
<keyword evidence="3" id="KW-0032">Aminotransferase</keyword>
<dbReference type="GO" id="GO:0004021">
    <property type="term" value="F:L-alanine:2-oxoglutarate aminotransferase activity"/>
    <property type="evidence" value="ECO:0007669"/>
    <property type="project" value="UniProtKB-EC"/>
</dbReference>
<comment type="caution">
    <text evidence="8">The sequence shown here is derived from an EMBL/GenBank/DDBJ whole genome shotgun (WGS) entry which is preliminary data.</text>
</comment>
<dbReference type="InterPro" id="IPR051926">
    <property type="entry name" value="Ala_Aminotransferase"/>
</dbReference>
<sequence>MALKTAARISTISYDIRGPLAALADELEAEGRDIIRLHLGDPAEHGVAAPAAVLDAVRRNLDASCGYAHSQGIPQARDAVTAYYRDRGIDDIDPDDVTLGNGVSELVQVALHALLDPGDQVLLPAPGYPLWAAAVTLAGGTPVHYRCDENADWIPDLADLSARTGPRTVALVVNSPHNPTGAVWPAPVLHAMVEHARAHGLTLLSDEIYAHILYDAPHTVLAGLAPDLACLTFGGLSKTHRVPGFRVGWMLLTGPRRHTAEYARALHLIASLRLCPNVPAQHAIVPALRDIEQTARELTGPGGVLRERHRSAWRALRGLPDVGCVRPRGAFYLFPRLPPGRRDGPFARELLRTQGVLVAPGSGLHHPKGDHIRLTSLAEPARFAEAVTRIGLHLASPNGPPTTRSSHR</sequence>
<dbReference type="EC" id="2.6.1.2" evidence="6"/>
<comment type="cofactor">
    <cofactor evidence="1">
        <name>pyridoxal 5'-phosphate</name>
        <dbReference type="ChEBI" id="CHEBI:597326"/>
    </cofactor>
</comment>
<dbReference type="Pfam" id="PF00155">
    <property type="entry name" value="Aminotran_1_2"/>
    <property type="match status" value="1"/>
</dbReference>
<keyword evidence="9" id="KW-1185">Reference proteome</keyword>
<reference evidence="8 9" key="1">
    <citation type="submission" date="2017-03" db="EMBL/GenBank/DDBJ databases">
        <title>Draft genome sequence of Streptomyces scabrisporus NF3, endophyte isolated from Amphipterygium adstringens.</title>
        <authorList>
            <person name="Vazquez M."/>
            <person name="Ceapa C.D."/>
            <person name="Rodriguez Luna D."/>
            <person name="Sanchez Esquivel S."/>
        </authorList>
    </citation>
    <scope>NUCLEOTIDE SEQUENCE [LARGE SCALE GENOMIC DNA]</scope>
    <source>
        <strain evidence="8 9">NF3</strain>
    </source>
</reference>